<organism evidence="1 2">
    <name type="scientific">Sorangium cellulosum</name>
    <name type="common">Polyangium cellulosum</name>
    <dbReference type="NCBI Taxonomy" id="56"/>
    <lineage>
        <taxon>Bacteria</taxon>
        <taxon>Pseudomonadati</taxon>
        <taxon>Myxococcota</taxon>
        <taxon>Polyangia</taxon>
        <taxon>Polyangiales</taxon>
        <taxon>Polyangiaceae</taxon>
        <taxon>Sorangium</taxon>
    </lineage>
</organism>
<comment type="caution">
    <text evidence="1">The sequence shown here is derived from an EMBL/GenBank/DDBJ whole genome shotgun (WGS) entry which is preliminary data.</text>
</comment>
<proteinExistence type="predicted"/>
<dbReference type="EMBL" id="JEMB01002221">
    <property type="protein sequence ID" value="KYF82636.1"/>
    <property type="molecule type" value="Genomic_DNA"/>
</dbReference>
<reference evidence="1 2" key="1">
    <citation type="submission" date="2014-02" db="EMBL/GenBank/DDBJ databases">
        <title>The small core and large imbalanced accessory genome model reveals a collaborative survival strategy of Sorangium cellulosum strains in nature.</title>
        <authorList>
            <person name="Han K."/>
            <person name="Peng R."/>
            <person name="Blom J."/>
            <person name="Li Y.-Z."/>
        </authorList>
    </citation>
    <scope>NUCLEOTIDE SEQUENCE [LARGE SCALE GENOMIC DNA]</scope>
    <source>
        <strain evidence="1 2">So0011-07</strain>
    </source>
</reference>
<accession>A0A150RRH2</accession>
<protein>
    <submittedName>
        <fullName evidence="1">Uncharacterized protein</fullName>
    </submittedName>
</protein>
<sequence>MAGHPLNPEAGSTPFPDDPREIAAALRAGELSLELTPYYGFRYGERGRRFTRSDSAFLVTLATHPRPVVERQIRWLAGLLANRGMPSLLLDQHLRVLHRALCRAIPRRAASYGRLLEAADLLRDTRRALLPDEDCGALARSFVREAGLPPTRLALGVGWLLAGAVADERSGSRSAVSSVASWFTDPELFPPRFIAAVHSSLAEAALTSARGTSPRRS</sequence>
<evidence type="ECO:0000313" key="1">
    <source>
        <dbReference type="EMBL" id="KYF82636.1"/>
    </source>
</evidence>
<gene>
    <name evidence="1" type="ORF">BE17_17075</name>
</gene>
<name>A0A150RRH2_SORCE</name>
<dbReference type="Proteomes" id="UP000075635">
    <property type="component" value="Unassembled WGS sequence"/>
</dbReference>
<dbReference type="AlphaFoldDB" id="A0A150RRH2"/>
<evidence type="ECO:0000313" key="2">
    <source>
        <dbReference type="Proteomes" id="UP000075635"/>
    </source>
</evidence>